<gene>
    <name evidence="2" type="ORF">DILT_LOCUS16728</name>
</gene>
<sequence length="127" mass="14504">MSLKRPPPPRPRCPCKFPHLCRLLFKCFGNLTKVTPTFGNIAAFARATSIWFCFKSSWFLSIDREQTALHKAAAYGQRRVCEALVRARASLLSEDRKGQTPRLLALTAHDDHLALFLHRKRLLTISQ</sequence>
<dbReference type="InterPro" id="IPR036770">
    <property type="entry name" value="Ankyrin_rpt-contain_sf"/>
</dbReference>
<dbReference type="AlphaFoldDB" id="A0A3P7MZC4"/>
<dbReference type="InterPro" id="IPR002110">
    <property type="entry name" value="Ankyrin_rpt"/>
</dbReference>
<protein>
    <submittedName>
        <fullName evidence="2">Uncharacterized protein</fullName>
    </submittedName>
</protein>
<evidence type="ECO:0000313" key="2">
    <source>
        <dbReference type="EMBL" id="VDN35265.1"/>
    </source>
</evidence>
<accession>A0A3P7MZC4</accession>
<feature type="repeat" description="ANK" evidence="1">
    <location>
        <begin position="64"/>
        <end position="96"/>
    </location>
</feature>
<dbReference type="OrthoDB" id="242257at2759"/>
<dbReference type="Pfam" id="PF00023">
    <property type="entry name" value="Ank"/>
    <property type="match status" value="1"/>
</dbReference>
<name>A0A3P7MZC4_DIBLA</name>
<proteinExistence type="predicted"/>
<dbReference type="Gene3D" id="1.25.40.20">
    <property type="entry name" value="Ankyrin repeat-containing domain"/>
    <property type="match status" value="1"/>
</dbReference>
<dbReference type="PROSITE" id="PS50088">
    <property type="entry name" value="ANK_REPEAT"/>
    <property type="match status" value="1"/>
</dbReference>
<reference evidence="2 3" key="1">
    <citation type="submission" date="2018-11" db="EMBL/GenBank/DDBJ databases">
        <authorList>
            <consortium name="Pathogen Informatics"/>
        </authorList>
    </citation>
    <scope>NUCLEOTIDE SEQUENCE [LARGE SCALE GENOMIC DNA]</scope>
</reference>
<dbReference type="EMBL" id="UYRU01086746">
    <property type="protein sequence ID" value="VDN35265.1"/>
    <property type="molecule type" value="Genomic_DNA"/>
</dbReference>
<keyword evidence="3" id="KW-1185">Reference proteome</keyword>
<organism evidence="2 3">
    <name type="scientific">Dibothriocephalus latus</name>
    <name type="common">Fish tapeworm</name>
    <name type="synonym">Diphyllobothrium latum</name>
    <dbReference type="NCBI Taxonomy" id="60516"/>
    <lineage>
        <taxon>Eukaryota</taxon>
        <taxon>Metazoa</taxon>
        <taxon>Spiralia</taxon>
        <taxon>Lophotrochozoa</taxon>
        <taxon>Platyhelminthes</taxon>
        <taxon>Cestoda</taxon>
        <taxon>Eucestoda</taxon>
        <taxon>Diphyllobothriidea</taxon>
        <taxon>Diphyllobothriidae</taxon>
        <taxon>Dibothriocephalus</taxon>
    </lineage>
</organism>
<dbReference type="Proteomes" id="UP000281553">
    <property type="component" value="Unassembled WGS sequence"/>
</dbReference>
<evidence type="ECO:0000256" key="1">
    <source>
        <dbReference type="PROSITE-ProRule" id="PRU00023"/>
    </source>
</evidence>
<evidence type="ECO:0000313" key="3">
    <source>
        <dbReference type="Proteomes" id="UP000281553"/>
    </source>
</evidence>
<keyword evidence="1" id="KW-0040">ANK repeat</keyword>
<dbReference type="SUPFAM" id="SSF48403">
    <property type="entry name" value="Ankyrin repeat"/>
    <property type="match status" value="1"/>
</dbReference>